<dbReference type="Pfam" id="PF00990">
    <property type="entry name" value="GGDEF"/>
    <property type="match status" value="1"/>
</dbReference>
<keyword evidence="1" id="KW-1133">Transmembrane helix</keyword>
<comment type="caution">
    <text evidence="4">The sequence shown here is derived from an EMBL/GenBank/DDBJ whole genome shotgun (WGS) entry which is preliminary data.</text>
</comment>
<sequence length="646" mass="70474">MEPLRAPRHRAQREYRWELPLLVTTAALGLAAAAMLFFSTQYMKGISMSAENNVIYEVMTTSPELTRLQATIAARFLPGSDVTDAEVALRFAIIENRMEVLGTETSRRLRQDSAEATELIERMRSAVASVAPRMQDLQSAADAVEVLRVFQPLNVQATRLAALTTSSAATRIAASEQKLIDIYWLLLAEILGLLACGIVLIVLLKRTRRKAQDSAAIDFLTGLPNRLHFSTALAAEFDKDEPNDTLTVVMLDLDLFKNVNDTLGHAAGDRLLRLVAERLSPLLSDAQLFARLSGDEFAAIFRSPHAQALAQVAARQIRYAFGTPFDIAGTLVNCSVSIGIAVCGPGDDTPEDLLKNADLALYAVKDDRRGDIRLYEPALKVAYLARQTLSKDLESALDNDEFEMHFQPVVSLTTGLTRSFEGLIRWRHPLRGMVSPADFIPAAEETGLILPIGRWVIGQACSVARAWPEAVGIGVNLSARQFVDPQLGPSIVEALTLSGLEPSRLTLEITETALIQNDHSVLGTLNALRDIGVKISLDDFGTGYASLSYLTRFPFDTIKIDQSFVRGSLEHKNSETIVKAICDLAARLGMSTVAEGIETEAQRAMVRAAGCADGQGYLFARPMPAAEALAWLKAETLPEALRASDR</sequence>
<dbReference type="PROSITE" id="PS50883">
    <property type="entry name" value="EAL"/>
    <property type="match status" value="1"/>
</dbReference>
<dbReference type="AlphaFoldDB" id="A0A916XSP6"/>
<reference evidence="4" key="2">
    <citation type="submission" date="2020-09" db="EMBL/GenBank/DDBJ databases">
        <authorList>
            <person name="Sun Q."/>
            <person name="Zhou Y."/>
        </authorList>
    </citation>
    <scope>NUCLEOTIDE SEQUENCE</scope>
    <source>
        <strain evidence="4">CGMCC 1.15493</strain>
    </source>
</reference>
<dbReference type="PANTHER" id="PTHR44757">
    <property type="entry name" value="DIGUANYLATE CYCLASE DGCP"/>
    <property type="match status" value="1"/>
</dbReference>
<dbReference type="PANTHER" id="PTHR44757:SF2">
    <property type="entry name" value="BIOFILM ARCHITECTURE MAINTENANCE PROTEIN MBAA"/>
    <property type="match status" value="1"/>
</dbReference>
<dbReference type="InterPro" id="IPR043128">
    <property type="entry name" value="Rev_trsase/Diguanyl_cyclase"/>
</dbReference>
<dbReference type="Pfam" id="PF00563">
    <property type="entry name" value="EAL"/>
    <property type="match status" value="1"/>
</dbReference>
<proteinExistence type="predicted"/>
<dbReference type="Gene3D" id="3.20.20.450">
    <property type="entry name" value="EAL domain"/>
    <property type="match status" value="1"/>
</dbReference>
<dbReference type="CDD" id="cd01948">
    <property type="entry name" value="EAL"/>
    <property type="match status" value="1"/>
</dbReference>
<evidence type="ECO:0000313" key="5">
    <source>
        <dbReference type="Proteomes" id="UP000613160"/>
    </source>
</evidence>
<feature type="domain" description="GGDEF" evidence="3">
    <location>
        <begin position="244"/>
        <end position="377"/>
    </location>
</feature>
<dbReference type="InterPro" id="IPR052155">
    <property type="entry name" value="Biofilm_reg_signaling"/>
</dbReference>
<dbReference type="InterPro" id="IPR000160">
    <property type="entry name" value="GGDEF_dom"/>
</dbReference>
<evidence type="ECO:0000256" key="1">
    <source>
        <dbReference type="SAM" id="Phobius"/>
    </source>
</evidence>
<feature type="domain" description="EAL" evidence="2">
    <location>
        <begin position="386"/>
        <end position="636"/>
    </location>
</feature>
<protein>
    <submittedName>
        <fullName evidence="4">Uncharacterized protein</fullName>
    </submittedName>
</protein>
<gene>
    <name evidence="4" type="ORF">GCM10011335_04440</name>
</gene>
<name>A0A916XSP6_9HYPH</name>
<dbReference type="SMART" id="SM00267">
    <property type="entry name" value="GGDEF"/>
    <property type="match status" value="1"/>
</dbReference>
<dbReference type="Gene3D" id="3.30.70.270">
    <property type="match status" value="1"/>
</dbReference>
<keyword evidence="1" id="KW-0472">Membrane</keyword>
<dbReference type="InterPro" id="IPR029787">
    <property type="entry name" value="Nucleotide_cyclase"/>
</dbReference>
<dbReference type="SUPFAM" id="SSF141868">
    <property type="entry name" value="EAL domain-like"/>
    <property type="match status" value="1"/>
</dbReference>
<dbReference type="Proteomes" id="UP000613160">
    <property type="component" value="Unassembled WGS sequence"/>
</dbReference>
<keyword evidence="5" id="KW-1185">Reference proteome</keyword>
<evidence type="ECO:0000259" key="2">
    <source>
        <dbReference type="PROSITE" id="PS50883"/>
    </source>
</evidence>
<feature type="transmembrane region" description="Helical" evidence="1">
    <location>
        <begin position="21"/>
        <end position="43"/>
    </location>
</feature>
<organism evidence="4 5">
    <name type="scientific">Aureimonas glaciei</name>
    <dbReference type="NCBI Taxonomy" id="1776957"/>
    <lineage>
        <taxon>Bacteria</taxon>
        <taxon>Pseudomonadati</taxon>
        <taxon>Pseudomonadota</taxon>
        <taxon>Alphaproteobacteria</taxon>
        <taxon>Hyphomicrobiales</taxon>
        <taxon>Aurantimonadaceae</taxon>
        <taxon>Aureimonas</taxon>
    </lineage>
</organism>
<dbReference type="SMART" id="SM00052">
    <property type="entry name" value="EAL"/>
    <property type="match status" value="1"/>
</dbReference>
<dbReference type="EMBL" id="BMJJ01000001">
    <property type="protein sequence ID" value="GGD04753.1"/>
    <property type="molecule type" value="Genomic_DNA"/>
</dbReference>
<dbReference type="NCBIfam" id="TIGR00254">
    <property type="entry name" value="GGDEF"/>
    <property type="match status" value="1"/>
</dbReference>
<dbReference type="CDD" id="cd01949">
    <property type="entry name" value="GGDEF"/>
    <property type="match status" value="1"/>
</dbReference>
<keyword evidence="1" id="KW-0812">Transmembrane</keyword>
<dbReference type="InterPro" id="IPR035919">
    <property type="entry name" value="EAL_sf"/>
</dbReference>
<dbReference type="InterPro" id="IPR001633">
    <property type="entry name" value="EAL_dom"/>
</dbReference>
<evidence type="ECO:0000259" key="3">
    <source>
        <dbReference type="PROSITE" id="PS50887"/>
    </source>
</evidence>
<dbReference type="PROSITE" id="PS50887">
    <property type="entry name" value="GGDEF"/>
    <property type="match status" value="1"/>
</dbReference>
<accession>A0A916XSP6</accession>
<dbReference type="SUPFAM" id="SSF55073">
    <property type="entry name" value="Nucleotide cyclase"/>
    <property type="match status" value="1"/>
</dbReference>
<feature type="transmembrane region" description="Helical" evidence="1">
    <location>
        <begin position="182"/>
        <end position="204"/>
    </location>
</feature>
<dbReference type="RefSeq" id="WP_188848916.1">
    <property type="nucleotide sequence ID" value="NZ_BMJJ01000001.1"/>
</dbReference>
<reference evidence="4" key="1">
    <citation type="journal article" date="2014" name="Int. J. Syst. Evol. Microbiol.">
        <title>Complete genome sequence of Corynebacterium casei LMG S-19264T (=DSM 44701T), isolated from a smear-ripened cheese.</title>
        <authorList>
            <consortium name="US DOE Joint Genome Institute (JGI-PGF)"/>
            <person name="Walter F."/>
            <person name="Albersmeier A."/>
            <person name="Kalinowski J."/>
            <person name="Ruckert C."/>
        </authorList>
    </citation>
    <scope>NUCLEOTIDE SEQUENCE</scope>
    <source>
        <strain evidence="4">CGMCC 1.15493</strain>
    </source>
</reference>
<evidence type="ECO:0000313" key="4">
    <source>
        <dbReference type="EMBL" id="GGD04753.1"/>
    </source>
</evidence>